<comment type="catalytic activity">
    <reaction evidence="2 4">
        <text>L-methionyl-[protein] + [thioredoxin]-disulfide + H2O = L-methionyl-(S)-S-oxide-[protein] + [thioredoxin]-dithiol</text>
        <dbReference type="Rhea" id="RHEA:14217"/>
        <dbReference type="Rhea" id="RHEA-COMP:10698"/>
        <dbReference type="Rhea" id="RHEA-COMP:10700"/>
        <dbReference type="Rhea" id="RHEA-COMP:12313"/>
        <dbReference type="Rhea" id="RHEA-COMP:12315"/>
        <dbReference type="ChEBI" id="CHEBI:15377"/>
        <dbReference type="ChEBI" id="CHEBI:16044"/>
        <dbReference type="ChEBI" id="CHEBI:29950"/>
        <dbReference type="ChEBI" id="CHEBI:44120"/>
        <dbReference type="ChEBI" id="CHEBI:50058"/>
        <dbReference type="EC" id="1.8.4.11"/>
    </reaction>
</comment>
<feature type="chain" id="PRO_5043645477" description="Peptide methionine sulfoxide reductase MsrA" evidence="5">
    <location>
        <begin position="32"/>
        <end position="200"/>
    </location>
</feature>
<keyword evidence="1 4" id="KW-0560">Oxidoreductase</keyword>
<dbReference type="PANTHER" id="PTHR43774:SF1">
    <property type="entry name" value="PEPTIDE METHIONINE SULFOXIDE REDUCTASE MSRA 2"/>
    <property type="match status" value="1"/>
</dbReference>
<dbReference type="EMBL" id="JAZHOF010000006">
    <property type="protein sequence ID" value="MEJ8573046.1"/>
    <property type="molecule type" value="Genomic_DNA"/>
</dbReference>
<dbReference type="SUPFAM" id="SSF55068">
    <property type="entry name" value="Peptide methionine sulfoxide reductase"/>
    <property type="match status" value="1"/>
</dbReference>
<dbReference type="RefSeq" id="WP_340330736.1">
    <property type="nucleotide sequence ID" value="NZ_JAZHOF010000006.1"/>
</dbReference>
<dbReference type="Gene3D" id="3.30.1060.10">
    <property type="entry name" value="Peptide methionine sulphoxide reductase MsrA"/>
    <property type="match status" value="1"/>
</dbReference>
<comment type="catalytic activity">
    <reaction evidence="3 4">
        <text>[thioredoxin]-disulfide + L-methionine + H2O = L-methionine (S)-S-oxide + [thioredoxin]-dithiol</text>
        <dbReference type="Rhea" id="RHEA:19993"/>
        <dbReference type="Rhea" id="RHEA-COMP:10698"/>
        <dbReference type="Rhea" id="RHEA-COMP:10700"/>
        <dbReference type="ChEBI" id="CHEBI:15377"/>
        <dbReference type="ChEBI" id="CHEBI:29950"/>
        <dbReference type="ChEBI" id="CHEBI:50058"/>
        <dbReference type="ChEBI" id="CHEBI:57844"/>
        <dbReference type="ChEBI" id="CHEBI:58772"/>
        <dbReference type="EC" id="1.8.4.11"/>
    </reaction>
</comment>
<evidence type="ECO:0000256" key="1">
    <source>
        <dbReference type="ARBA" id="ARBA00023002"/>
    </source>
</evidence>
<dbReference type="InterPro" id="IPR006311">
    <property type="entry name" value="TAT_signal"/>
</dbReference>
<dbReference type="PROSITE" id="PS51318">
    <property type="entry name" value="TAT"/>
    <property type="match status" value="1"/>
</dbReference>
<dbReference type="InterPro" id="IPR036509">
    <property type="entry name" value="Met_Sox_Rdtase_MsrA_sf"/>
</dbReference>
<organism evidence="7 8">
    <name type="scientific">Microbaculum marinum</name>
    <dbReference type="NCBI Taxonomy" id="1764581"/>
    <lineage>
        <taxon>Bacteria</taxon>
        <taxon>Pseudomonadati</taxon>
        <taxon>Pseudomonadota</taxon>
        <taxon>Alphaproteobacteria</taxon>
        <taxon>Hyphomicrobiales</taxon>
        <taxon>Tepidamorphaceae</taxon>
        <taxon>Microbaculum</taxon>
    </lineage>
</organism>
<proteinExistence type="inferred from homology"/>
<dbReference type="Pfam" id="PF01625">
    <property type="entry name" value="PMSR"/>
    <property type="match status" value="1"/>
</dbReference>
<comment type="similarity">
    <text evidence="4">Belongs to the MsrA Met sulfoxide reductase family.</text>
</comment>
<reference evidence="7 8" key="1">
    <citation type="submission" date="2024-02" db="EMBL/GenBank/DDBJ databases">
        <title>Genome analysis and characterization of Microbaculum marinisediminis sp. nov., isolated from marine sediment.</title>
        <authorList>
            <person name="Du Z.-J."/>
            <person name="Ye Y.-Q."/>
            <person name="Zhang Z.-R."/>
            <person name="Yuan S.-M."/>
            <person name="Zhang X.-Y."/>
        </authorList>
    </citation>
    <scope>NUCLEOTIDE SEQUENCE [LARGE SCALE GENOMIC DNA]</scope>
    <source>
        <strain evidence="7 8">SDUM1044001</strain>
    </source>
</reference>
<accession>A0AAW9RTH3</accession>
<sequence length="200" mass="21941">MIKRRTLVKSLLAAAILSVTVPVGYVPAARAAEATAVFAGGCFWCMEAPFDKIPGVISTTSGYAGGRVANPTYRQVSAGGTGHLEVVKVVYDPNRVSYEKLLDTFWHNVDPFDGGGQFCDRGSQYLSAIFASGDQKRAAQASKEALEQKFGRSIATQVRGAATFYPAEDYHQNYYRTNAVKYRFYRSRCGRDARLKAVWG</sequence>
<dbReference type="GO" id="GO:0008113">
    <property type="term" value="F:peptide-methionine (S)-S-oxide reductase activity"/>
    <property type="evidence" value="ECO:0007669"/>
    <property type="project" value="UniProtKB-UniRule"/>
</dbReference>
<dbReference type="NCBIfam" id="TIGR00401">
    <property type="entry name" value="msrA"/>
    <property type="match status" value="1"/>
</dbReference>
<dbReference type="PANTHER" id="PTHR43774">
    <property type="entry name" value="PEPTIDE METHIONINE SULFOXIDE REDUCTASE"/>
    <property type="match status" value="1"/>
</dbReference>
<name>A0AAW9RTH3_9HYPH</name>
<dbReference type="AlphaFoldDB" id="A0AAW9RTH3"/>
<feature type="domain" description="Peptide methionine sulphoxide reductase MsrA" evidence="6">
    <location>
        <begin position="35"/>
        <end position="182"/>
    </location>
</feature>
<evidence type="ECO:0000256" key="5">
    <source>
        <dbReference type="SAM" id="SignalP"/>
    </source>
</evidence>
<keyword evidence="5" id="KW-0732">Signal</keyword>
<evidence type="ECO:0000256" key="2">
    <source>
        <dbReference type="ARBA" id="ARBA00047806"/>
    </source>
</evidence>
<dbReference type="HAMAP" id="MF_01401">
    <property type="entry name" value="MsrA"/>
    <property type="match status" value="1"/>
</dbReference>
<gene>
    <name evidence="4 7" type="primary">msrA</name>
    <name evidence="7" type="ORF">V3328_16260</name>
</gene>
<dbReference type="InterPro" id="IPR002569">
    <property type="entry name" value="Met_Sox_Rdtase_MsrA_dom"/>
</dbReference>
<evidence type="ECO:0000259" key="6">
    <source>
        <dbReference type="Pfam" id="PF01625"/>
    </source>
</evidence>
<dbReference type="EC" id="1.8.4.11" evidence="4"/>
<protein>
    <recommendedName>
        <fullName evidence="4">Peptide methionine sulfoxide reductase MsrA</fullName>
        <shortName evidence="4">Protein-methionine-S-oxide reductase</shortName>
        <ecNumber evidence="4">1.8.4.11</ecNumber>
    </recommendedName>
    <alternativeName>
        <fullName evidence="4">Peptide-methionine (S)-S-oxide reductase</fullName>
        <shortName evidence="4">Peptide Met(O) reductase</shortName>
    </alternativeName>
</protein>
<evidence type="ECO:0000313" key="7">
    <source>
        <dbReference type="EMBL" id="MEJ8573046.1"/>
    </source>
</evidence>
<feature type="signal peptide" evidence="5">
    <location>
        <begin position="1"/>
        <end position="31"/>
    </location>
</feature>
<evidence type="ECO:0000256" key="4">
    <source>
        <dbReference type="HAMAP-Rule" id="MF_01401"/>
    </source>
</evidence>
<comment type="function">
    <text evidence="4">Has an important function as a repair enzyme for proteins that have been inactivated by oxidation. Catalyzes the reversible oxidation-reduction of methionine sulfoxide in proteins to methionine.</text>
</comment>
<feature type="active site" evidence="4">
    <location>
        <position position="42"/>
    </location>
</feature>
<keyword evidence="8" id="KW-1185">Reference proteome</keyword>
<dbReference type="Proteomes" id="UP001378188">
    <property type="component" value="Unassembled WGS sequence"/>
</dbReference>
<evidence type="ECO:0000313" key="8">
    <source>
        <dbReference type="Proteomes" id="UP001378188"/>
    </source>
</evidence>
<comment type="caution">
    <text evidence="7">The sequence shown here is derived from an EMBL/GenBank/DDBJ whole genome shotgun (WGS) entry which is preliminary data.</text>
</comment>
<evidence type="ECO:0000256" key="3">
    <source>
        <dbReference type="ARBA" id="ARBA00048782"/>
    </source>
</evidence>